<feature type="region of interest" description="Disordered" evidence="7">
    <location>
        <begin position="2172"/>
        <end position="2193"/>
    </location>
</feature>
<feature type="compositionally biased region" description="Polar residues" evidence="7">
    <location>
        <begin position="2677"/>
        <end position="2703"/>
    </location>
</feature>
<name>A0A542CXJ0_SERFO</name>
<dbReference type="OrthoDB" id="2664633at2"/>
<dbReference type="FunFam" id="2.160.20.10:FF:000048">
    <property type="entry name" value="tRNA nuclease CdiA"/>
    <property type="match status" value="1"/>
</dbReference>
<dbReference type="InterPro" id="IPR010069">
    <property type="entry name" value="CdiA_FHA1_rpt"/>
</dbReference>
<dbReference type="Gene3D" id="2.160.20.10">
    <property type="entry name" value="Single-stranded right-handed beta-helix, Pectin lyase-like"/>
    <property type="match status" value="1"/>
</dbReference>
<evidence type="ECO:0000256" key="1">
    <source>
        <dbReference type="ARBA" id="ARBA00004219"/>
    </source>
</evidence>
<dbReference type="InterPro" id="IPR029110">
    <property type="entry name" value="Ntox33"/>
</dbReference>
<keyword evidence="2" id="KW-0800">Toxin</keyword>
<evidence type="ECO:0000256" key="6">
    <source>
        <dbReference type="ARBA" id="ARBA00024043"/>
    </source>
</evidence>
<dbReference type="Pfam" id="PF05860">
    <property type="entry name" value="TPS"/>
    <property type="match status" value="1"/>
</dbReference>
<evidence type="ECO:0000259" key="8">
    <source>
        <dbReference type="SMART" id="SM00912"/>
    </source>
</evidence>
<evidence type="ECO:0000256" key="3">
    <source>
        <dbReference type="ARBA" id="ARBA00022729"/>
    </source>
</evidence>
<feature type="compositionally biased region" description="Polar residues" evidence="7">
    <location>
        <begin position="3202"/>
        <end position="3245"/>
    </location>
</feature>
<dbReference type="EMBL" id="VISQ01000001">
    <property type="protein sequence ID" value="TVZ70007.1"/>
    <property type="molecule type" value="Genomic_DNA"/>
</dbReference>
<dbReference type="InterPro" id="IPR011050">
    <property type="entry name" value="Pectin_lyase_fold/virulence"/>
</dbReference>
<dbReference type="SMART" id="SM00912">
    <property type="entry name" value="Haemagg_act"/>
    <property type="match status" value="1"/>
</dbReference>
<feature type="region of interest" description="Disordered" evidence="7">
    <location>
        <begin position="2113"/>
        <end position="2138"/>
    </location>
</feature>
<feature type="region of interest" description="Disordered" evidence="7">
    <location>
        <begin position="2232"/>
        <end position="2251"/>
    </location>
</feature>
<proteinExistence type="inferred from homology"/>
<accession>A0A542CXJ0</accession>
<dbReference type="InterPro" id="IPR012334">
    <property type="entry name" value="Pectin_lyas_fold"/>
</dbReference>
<evidence type="ECO:0000256" key="2">
    <source>
        <dbReference type="ARBA" id="ARBA00022656"/>
    </source>
</evidence>
<comment type="caution">
    <text evidence="9">The sequence shown here is derived from an EMBL/GenBank/DDBJ whole genome shotgun (WGS) entry which is preliminary data.</text>
</comment>
<evidence type="ECO:0000256" key="4">
    <source>
        <dbReference type="ARBA" id="ARBA00022913"/>
    </source>
</evidence>
<sequence>MKQKENQPIHATQRWLSYTLCGVLVWQPLLPAFANGVNVAAGNTQLDQAANGVPVVNIATPNQAGISHNKYNDFNVGKEGLILNNATGQLNQTQLGGLIQNNPNLKAGQEAQGIINEVVAPNRSQLQGYMEVAGKQANVMVANPYGITCDGCGFINTPNATLTTGKPVLGPDGKLQALEVTQGAISIQGKGLDASQSEKFALIARATEINAQLYAQDASITLGANRVDAQGNATPIAGNGEIPKVAIDTGALGGMYANRIHLVSSDKGVGINLGNLNARTGDIRLDANGKLTLNNALAQGGLNVNATDVTLTGSHKAGQEVVLNSQGKLALNNASVNAGQHITLKGGDLALEQSTLSAAKGITLDSTGRLRAANSTVLAGTDEQGKLTAGQTLTLKGSEQQWLNSQLAAGTVNAVAQNGLILDGGSQLTGLNGVTVQGGPLSLLGKASSGGDFTLQGSRLQSASSSQLSAQGDINLTLSGDADWQGQLIAGRDLTVQAATLNNQGQLAANRENQITVQDLKNSGLIQSQGSQILHTGKLDNCGQVQSAGMTMLYADEVYNSGLIGSQQWLALLARDLLDVSGSLYAGGALDIHAGEFLLAGRATGVKSIGLDANLRTEEGSALLSGGNIRLEGDTFLLSGLLSGEQNLTLEGKQLTTSGSAQIQAKNSIALNVENSAQLAGVFTTLGDLTINAAAADNRAEMAARNINWQGDTLTQRGRLLADKGLSLTVARLNQQGTLQAGQQLSLRGEQLTNSGLIGAPQLDLAFTQDVNNSGSLLASQGLTLTVPALNNSGTLATDTLVLKTDGLDNRGLIQAEANADIDAQTLVNRLEGRLLAGGILALHGLQLNNAGKLQAAELNVETENWDNSGSALGIDRVTGRIAQTLDNDGQLLSQGSMTLDATTLNNRGKMLSEGQLNLTAQQVSNQGEAQGSTTLLSANQLSNSGNLIGVEQLVLQLQQDLNNAASGNLLSGGELKVNAQAVSNAGLWQGERIILAARQLDHTGILQANKRIQLNLTGDINSGVGSKVVTNGEAAINALALTNLGNWQATSLSLKGDSLFNNGVIAGVNQLKAEMNGDVTQQASGQMLSNGALTLNANQVDNQGRMQAGSLTLQAAEVSNAGVMLGQESVNAQLRGVFRNLATGDLRSQNGLQLNAAALDNAGNIQSGAASTLVLTNQMLNAGKLVAGGGLELSAPSLNNSGWLQANSIGYHGSQLDNTGTLIAAGDNLLTLDIFNNQGTVQGENLQLNTGSLNNGGTLLATRQLTLQAQQANNQQNAKLFSAGDLSLVSGSFSQFGQLVALGNLALTLSDAFTQQGTLAAGNALSIKANGDITLAGTAQGQSLDLRSLGQFTNAGILRGGNGDVRIEAAAITQNDAASLQSGGRVQLLSGSTISNSGFIGTAGDLLLSAASQLFNSGMLYSGGNMQLLADRISNHYGDILAGNSLWMQKDADGNANSEIVNSSGTIETEKGDITINTAHLLNQRDGLAFESKTINLGAGNNIGDISVSIPIDELDPDSYGVYLDEWQQQVGSCNGHGACNSITHYDYYYAPFKQSAIQKFAQTQTTVDVISNGGAARIVSGKDLNIFAGNLDNAASDILANRNIILAGGQLNNQSYQVGTSTDFLIYQYGVQSGSIFADSTVKLPGGKTPKNDSITFTLTGRETVNENGELYRSVIQAGGAVNANFTSDISNTTVTPNAGGVSHTLAAPTLDTLQQPENVAGAQAQDLAGDQSITVGTPAWKDSLQNALSNLGNNAAELADYPLPNSNNGRFVPNPDPDSPYLITTNPKLDGLGQLDNSLFDDLYAMLGQKPGSAPQETDSRYTDQSQFIGSAYFLGRLNLNPDYDYRFLGDAAFDTRYISNAMLHQTGQRYINGIGSDLAQMQYLIDNAVKAQSALGLQFGVSLTAEQVAALDKSIVWWEKVTVNGQTVLAPKLYLSSKDTAPLNGSVISGNTVNLSAGNLTNDGSTLLGGDRLIVFSQGGISNLNGGLLSAAGDLQLNAINNISNIGSTISGNRVQLESLDGSIINQTLTRQWDTQGSLGGWGQQSLSLSRTEIGAIGTIQAGDSLSLSAGNNIDILGAKVASGGAMDLQAGNDINVLANSTYTADKTQGWRNVQERETHSSQGSEISAGGPLTVNAGRDVNVAASQIGSQSDATVSAGRDINLQTQAESTRQKNNGDEQRSNNVARSTLTSGGDLALAAGRDVNSQAAAMVADNNVSLQAGRDVNLSTQQTSEYRESKGGKRQQVDEAIRQQGTEIASGGNTTIRADRDANLNAAQVQASGDVAVSAGRDLTLNSATESDYHFFEETKTKKGFLSKTTTHTVREDYATQEKGTMLSGNNVSLSAGNDLTVKGSAVVGDGKINLQAGNNVEIVAATEEQSSYQLNEKKKSGAFSGGGLGFTVGTSSSRHQVNEAGTTQSQSVSTIGSTGGDVNIVAGGKAHIGGADLIADKNLSVTGDSVQIDPGHDLYRRDETFEQKTSGLTVALSGAAGGAVNTAVNTAQQAKKETDGRLAALQGTKAALSGAQAGQAVAQELAKGGNVNNTVGISASLGSQKSKSESHTQSDTVTGSTLSAGNNLSVTAKGKGSSANSGDIVIAGSQLKAGGDTALSAERDVLLSGAANRQQTTGSNSSSGFGVGVDVSTTGIMASANANKSKGSESGNGTQWAETTVDSGKNLSITSGRDTTLSGAQVSGESVTANIGRDLTLSSQQDSDRYDARQSSVSGGISVPVGPGVGGAQLSASRDKLHSNYDSVQEQTGIYAGQGGFDITVGHHTQLDGAVIASQAEKSKNSLDTGTLGFNDIHNQADFKTEHQGGSFSTGGSLLGNVLSNSNNLSLAGANNSGHAEGTSQAAVSEGNITIRDQASQQQDIAELSRDTEHANGSIGAIFDKEKEQNRLKEVQLIGEIGAQAMDIIRTQGDINGLEEALKRHPELKGDIEALRNTDTYQAEMQKYGTGSDLQKAAQAVTAALQGLAGGNISQALAGGMNPYVAEQIKKYTGGNDSANVLAHAVWGAIAAEMSGNSAAAGAAGAAGGELAAHYLAEKLYGADTADKIAKLSEEQKQNISSLSTLAAGLAGGVSGDSTANALAGAQAGKNAVENNFLKVVAEGCAIAAPCRSKVAEQLLEIGAKAGIAGLAGAAIKDVADKMTSDELDHLVTLKMMGNDEITGKYLSSLQDKYAPSHTGGDQIAGGGPTNTGGNQLPEQGVNHTGNNNGQTDAGPNNTGGNQTVDQSPNNTGNTEAVPDLPNNMTSDGHDNGAEKPSNIKVADDKFLKNNGVDAHQIKKDFLGAKAEIKLYDIYVDKDNGQLWIFRKGGKGEGIPTGEFINK</sequence>
<organism evidence="9">
    <name type="scientific">Serratia fonticola</name>
    <dbReference type="NCBI Taxonomy" id="47917"/>
    <lineage>
        <taxon>Bacteria</taxon>
        <taxon>Pseudomonadati</taxon>
        <taxon>Pseudomonadota</taxon>
        <taxon>Gammaproteobacteria</taxon>
        <taxon>Enterobacterales</taxon>
        <taxon>Yersiniaceae</taxon>
        <taxon>Serratia</taxon>
    </lineage>
</organism>
<feature type="domain" description="Filamentous haemagglutinin FhaB/tRNA nuclease CdiA-like TPS" evidence="8">
    <location>
        <begin position="50"/>
        <end position="172"/>
    </location>
</feature>
<evidence type="ECO:0000313" key="9">
    <source>
        <dbReference type="EMBL" id="TVZ70007.1"/>
    </source>
</evidence>
<dbReference type="SUPFAM" id="SSF51126">
    <property type="entry name" value="Pectin lyase-like"/>
    <property type="match status" value="1"/>
</dbReference>
<dbReference type="NCBIfam" id="TIGR01901">
    <property type="entry name" value="adhes_NPXG"/>
    <property type="match status" value="1"/>
</dbReference>
<feature type="compositionally biased region" description="Polar residues" evidence="7">
    <location>
        <begin position="2567"/>
        <end position="2581"/>
    </location>
</feature>
<keyword evidence="4" id="KW-1266">Target cell cytoplasm</keyword>
<dbReference type="InterPro" id="IPR006914">
    <property type="entry name" value="VENN_dom"/>
</dbReference>
<feature type="compositionally biased region" description="Basic and acidic residues" evidence="7">
    <location>
        <begin position="2238"/>
        <end position="2251"/>
    </location>
</feature>
<dbReference type="GO" id="GO:0004521">
    <property type="term" value="F:RNA endonuclease activity"/>
    <property type="evidence" value="ECO:0007669"/>
    <property type="project" value="UniProtKB-ARBA"/>
</dbReference>
<evidence type="ECO:0000256" key="5">
    <source>
        <dbReference type="ARBA" id="ARBA00023026"/>
    </source>
</evidence>
<feature type="region of interest" description="Disordered" evidence="7">
    <location>
        <begin position="2555"/>
        <end position="2581"/>
    </location>
</feature>
<keyword evidence="5" id="KW-0843">Virulence</keyword>
<reference evidence="9" key="2">
    <citation type="submission" date="2019-08" db="EMBL/GenBank/DDBJ databases">
        <title>Investigation of anaerobic lignin degradation for improved lignocellulosic biofuels.</title>
        <authorList>
            <person name="Deangelis K.PhD."/>
        </authorList>
    </citation>
    <scope>NUCLEOTIDE SEQUENCE [LARGE SCALE GENOMIC DNA]</scope>
    <source>
        <strain evidence="9">128R</strain>
    </source>
</reference>
<comment type="similarity">
    <text evidence="6">In the N-terminal section; belongs to the CdiA toxin family.</text>
</comment>
<protein>
    <submittedName>
        <fullName evidence="9">Filamentous hemagglutinin</fullName>
    </submittedName>
</protein>
<dbReference type="Pfam" id="PF04829">
    <property type="entry name" value="PT-VENN"/>
    <property type="match status" value="1"/>
</dbReference>
<dbReference type="InterPro" id="IPR025157">
    <property type="entry name" value="Hemagglutinin_rpt"/>
</dbReference>
<feature type="compositionally biased region" description="Basic and acidic residues" evidence="7">
    <location>
        <begin position="2175"/>
        <end position="2185"/>
    </location>
</feature>
<dbReference type="NCBIfam" id="TIGR01731">
    <property type="entry name" value="fil_hemag_20aa"/>
    <property type="match status" value="18"/>
</dbReference>
<gene>
    <name evidence="9" type="ORF">FHU10_2553</name>
</gene>
<dbReference type="InterPro" id="IPR008638">
    <property type="entry name" value="FhaB/CdiA-like_TPS"/>
</dbReference>
<keyword evidence="3" id="KW-0732">Signal</keyword>
<feature type="region of interest" description="Disordered" evidence="7">
    <location>
        <begin position="3183"/>
        <end position="3268"/>
    </location>
</feature>
<reference evidence="9" key="1">
    <citation type="submission" date="2019-06" db="EMBL/GenBank/DDBJ databases">
        <authorList>
            <person name="Deangelis K."/>
            <person name="Huntemann M."/>
            <person name="Clum A."/>
            <person name="Pillay M."/>
            <person name="Palaniappan K."/>
            <person name="Varghese N."/>
            <person name="Mikhailova N."/>
            <person name="Stamatis D."/>
            <person name="Reddy T."/>
            <person name="Daum C."/>
            <person name="Shapiro N."/>
            <person name="Ivanova N."/>
            <person name="Kyrpides N."/>
            <person name="Woyke T."/>
        </authorList>
    </citation>
    <scope>NUCLEOTIDE SEQUENCE [LARGE SCALE GENOMIC DNA]</scope>
    <source>
        <strain evidence="9">128R</strain>
    </source>
</reference>
<feature type="compositionally biased region" description="Low complexity" evidence="7">
    <location>
        <begin position="2725"/>
        <end position="2736"/>
    </location>
</feature>
<dbReference type="Pfam" id="PF13332">
    <property type="entry name" value="Fil_haemagg_2"/>
    <property type="match status" value="6"/>
</dbReference>
<dbReference type="GO" id="GO:0030430">
    <property type="term" value="C:host cell cytoplasm"/>
    <property type="evidence" value="ECO:0007669"/>
    <property type="project" value="UniProtKB-ARBA"/>
</dbReference>
<feature type="region of interest" description="Disordered" evidence="7">
    <location>
        <begin position="2408"/>
        <end position="2429"/>
    </location>
</feature>
<dbReference type="Pfam" id="PF15533">
    <property type="entry name" value="Ntox33"/>
    <property type="match status" value="1"/>
</dbReference>
<comment type="subcellular location">
    <subcellularLocation>
        <location evidence="1">Target cell</location>
        <location evidence="1">Target cell cytoplasm</location>
    </subcellularLocation>
</comment>
<dbReference type="GO" id="GO:0090729">
    <property type="term" value="F:toxin activity"/>
    <property type="evidence" value="ECO:0007669"/>
    <property type="project" value="UniProtKB-KW"/>
</dbReference>
<feature type="region of interest" description="Disordered" evidence="7">
    <location>
        <begin position="2677"/>
        <end position="2745"/>
    </location>
</feature>
<evidence type="ECO:0000256" key="7">
    <source>
        <dbReference type="SAM" id="MobiDB-lite"/>
    </source>
</evidence>